<gene>
    <name evidence="2" type="primary">gb20911</name>
    <name evidence="2" type="ORF">PR202_gb20911</name>
</gene>
<dbReference type="Pfam" id="PF22486">
    <property type="entry name" value="MATH_2"/>
    <property type="match status" value="1"/>
</dbReference>
<dbReference type="PANTHER" id="PTHR26379:SF443">
    <property type="entry name" value="MATH DOMAIN CONTAINING PROTEIN"/>
    <property type="match status" value="1"/>
</dbReference>
<dbReference type="InterPro" id="IPR045005">
    <property type="entry name" value="BPM1-6"/>
</dbReference>
<proteinExistence type="predicted"/>
<dbReference type="InterPro" id="IPR008974">
    <property type="entry name" value="TRAF-like"/>
</dbReference>
<dbReference type="PANTHER" id="PTHR26379">
    <property type="entry name" value="BTB/POZ AND MATH DOMAIN-CONTAINING PROTEIN 1"/>
    <property type="match status" value="1"/>
</dbReference>
<dbReference type="Gene3D" id="2.60.210.10">
    <property type="entry name" value="Apoptosis, Tumor Necrosis Factor Receptor Associated Protein 2, Chain A"/>
    <property type="match status" value="2"/>
</dbReference>
<dbReference type="EMBL" id="BQKI01000084">
    <property type="protein sequence ID" value="GJN32403.1"/>
    <property type="molecule type" value="Genomic_DNA"/>
</dbReference>
<keyword evidence="3" id="KW-1185">Reference proteome</keyword>
<reference evidence="2" key="1">
    <citation type="journal article" date="2018" name="DNA Res.">
        <title>Multiple hybrid de novo genome assembly of finger millet, an orphan allotetraploid crop.</title>
        <authorList>
            <person name="Hatakeyama M."/>
            <person name="Aluri S."/>
            <person name="Balachadran M.T."/>
            <person name="Sivarajan S.R."/>
            <person name="Patrignani A."/>
            <person name="Gruter S."/>
            <person name="Poveda L."/>
            <person name="Shimizu-Inatsugi R."/>
            <person name="Baeten J."/>
            <person name="Francoijs K.J."/>
            <person name="Nataraja K.N."/>
            <person name="Reddy Y.A.N."/>
            <person name="Phadnis S."/>
            <person name="Ravikumar R.L."/>
            <person name="Schlapbach R."/>
            <person name="Sreeman S.M."/>
            <person name="Shimizu K.K."/>
        </authorList>
    </citation>
    <scope>NUCLEOTIDE SEQUENCE</scope>
</reference>
<protein>
    <recommendedName>
        <fullName evidence="1">MATH domain-containing protein</fullName>
    </recommendedName>
</protein>
<accession>A0AAV5FBY6</accession>
<dbReference type="AlphaFoldDB" id="A0AAV5FBY6"/>
<evidence type="ECO:0000259" key="1">
    <source>
        <dbReference type="PROSITE" id="PS50144"/>
    </source>
</evidence>
<name>A0AAV5FBY6_ELECO</name>
<sequence>MSHMSQPLGLSMSTITATSRTTTGSHILKFEGYELIKKMHSDGQYVASCRFEAADHTWKIYFYPNGRRNDSSYFTSNDVSSLVLVLDDDDSDGRRVQADMHTSGPESSFIERSKLERRSSGFLEDDCFIVRCDITVLEKWAVKARDLGVLCDCTDDLCKRHHVVKPSHQASLRRRSSSYSVSADESRGLL</sequence>
<dbReference type="PROSITE" id="PS50144">
    <property type="entry name" value="MATH"/>
    <property type="match status" value="1"/>
</dbReference>
<dbReference type="InterPro" id="IPR002083">
    <property type="entry name" value="MATH/TRAF_dom"/>
</dbReference>
<feature type="domain" description="MATH" evidence="1">
    <location>
        <begin position="23"/>
        <end position="134"/>
    </location>
</feature>
<organism evidence="2 3">
    <name type="scientific">Eleusine coracana subsp. coracana</name>
    <dbReference type="NCBI Taxonomy" id="191504"/>
    <lineage>
        <taxon>Eukaryota</taxon>
        <taxon>Viridiplantae</taxon>
        <taxon>Streptophyta</taxon>
        <taxon>Embryophyta</taxon>
        <taxon>Tracheophyta</taxon>
        <taxon>Spermatophyta</taxon>
        <taxon>Magnoliopsida</taxon>
        <taxon>Liliopsida</taxon>
        <taxon>Poales</taxon>
        <taxon>Poaceae</taxon>
        <taxon>PACMAD clade</taxon>
        <taxon>Chloridoideae</taxon>
        <taxon>Cynodonteae</taxon>
        <taxon>Eleusininae</taxon>
        <taxon>Eleusine</taxon>
    </lineage>
</organism>
<evidence type="ECO:0000313" key="2">
    <source>
        <dbReference type="EMBL" id="GJN32403.1"/>
    </source>
</evidence>
<reference evidence="2" key="2">
    <citation type="submission" date="2021-12" db="EMBL/GenBank/DDBJ databases">
        <title>Resequencing data analysis of finger millet.</title>
        <authorList>
            <person name="Hatakeyama M."/>
            <person name="Aluri S."/>
            <person name="Balachadran M.T."/>
            <person name="Sivarajan S.R."/>
            <person name="Poveda L."/>
            <person name="Shimizu-Inatsugi R."/>
            <person name="Schlapbach R."/>
            <person name="Sreeman S.M."/>
            <person name="Shimizu K.K."/>
        </authorList>
    </citation>
    <scope>NUCLEOTIDE SEQUENCE</scope>
</reference>
<dbReference type="SUPFAM" id="SSF49599">
    <property type="entry name" value="TRAF domain-like"/>
    <property type="match status" value="1"/>
</dbReference>
<dbReference type="GO" id="GO:0016567">
    <property type="term" value="P:protein ubiquitination"/>
    <property type="evidence" value="ECO:0007669"/>
    <property type="project" value="InterPro"/>
</dbReference>
<comment type="caution">
    <text evidence="2">The sequence shown here is derived from an EMBL/GenBank/DDBJ whole genome shotgun (WGS) entry which is preliminary data.</text>
</comment>
<evidence type="ECO:0000313" key="3">
    <source>
        <dbReference type="Proteomes" id="UP001054889"/>
    </source>
</evidence>
<dbReference type="CDD" id="cd00121">
    <property type="entry name" value="MATH"/>
    <property type="match status" value="1"/>
</dbReference>
<dbReference type="Proteomes" id="UP001054889">
    <property type="component" value="Unassembled WGS sequence"/>
</dbReference>